<sequence length="138" mass="16146">LQNKLSSNKNFQKLRINVNQVNIQSMTNNRRRRAADQHSSKANNIIIYQQSEMNSTEFDQLQIFFRLIRHEHLTKSFISNVLINIFNQIEFNVTTFLALFGEDSTISLSSRTISSHVKDNEIIKYNDVRIFGMKDYTG</sequence>
<dbReference type="AlphaFoldDB" id="A0A816HMX7"/>
<feature type="non-terminal residue" evidence="1">
    <location>
        <position position="1"/>
    </location>
</feature>
<keyword evidence="2" id="KW-1185">Reference proteome</keyword>
<comment type="caution">
    <text evidence="1">The sequence shown here is derived from an EMBL/GenBank/DDBJ whole genome shotgun (WGS) entry which is preliminary data.</text>
</comment>
<evidence type="ECO:0000313" key="2">
    <source>
        <dbReference type="Proteomes" id="UP000663828"/>
    </source>
</evidence>
<accession>A0A816HMX7</accession>
<reference evidence="1" key="1">
    <citation type="submission" date="2021-02" db="EMBL/GenBank/DDBJ databases">
        <authorList>
            <person name="Nowell W R."/>
        </authorList>
    </citation>
    <scope>NUCLEOTIDE SEQUENCE</scope>
</reference>
<name>A0A816HMX7_ADIRI</name>
<organism evidence="1 2">
    <name type="scientific">Adineta ricciae</name>
    <name type="common">Rotifer</name>
    <dbReference type="NCBI Taxonomy" id="249248"/>
    <lineage>
        <taxon>Eukaryota</taxon>
        <taxon>Metazoa</taxon>
        <taxon>Spiralia</taxon>
        <taxon>Gnathifera</taxon>
        <taxon>Rotifera</taxon>
        <taxon>Eurotatoria</taxon>
        <taxon>Bdelloidea</taxon>
        <taxon>Adinetida</taxon>
        <taxon>Adinetidae</taxon>
        <taxon>Adineta</taxon>
    </lineage>
</organism>
<evidence type="ECO:0000313" key="1">
    <source>
        <dbReference type="EMBL" id="CAF1688554.1"/>
    </source>
</evidence>
<feature type="non-terminal residue" evidence="1">
    <location>
        <position position="138"/>
    </location>
</feature>
<gene>
    <name evidence="1" type="ORF">XAT740_LOCUS62906</name>
</gene>
<dbReference type="Proteomes" id="UP000663828">
    <property type="component" value="Unassembled WGS sequence"/>
</dbReference>
<proteinExistence type="predicted"/>
<protein>
    <submittedName>
        <fullName evidence="1">Uncharacterized protein</fullName>
    </submittedName>
</protein>
<dbReference type="EMBL" id="CAJNOR010018428">
    <property type="protein sequence ID" value="CAF1688554.1"/>
    <property type="molecule type" value="Genomic_DNA"/>
</dbReference>